<feature type="non-terminal residue" evidence="1">
    <location>
        <position position="207"/>
    </location>
</feature>
<sequence>MEVNSLFDQLEFGLRFGISRHRSSAELSGPEEAYFLLLFQKCGLECVTSWLPVIEPLCLDVLILVCDRVSETGVSRQKAQEWCIAHGFELVELEPEVLPDEDDDFPESTGVKRIVQALNANVWSNMEMKDDALLNVDIQELANLTTGEADLDNFERLFTKLKEMKDKAATLPHAERKLHAEKVAKAFWMAIGGEQEEVEGLSSDDDG</sequence>
<dbReference type="PANTHER" id="PTHR14659">
    <property type="entry name" value="ALPHA- AND GAMMA-ADAPTIN-BINDING PROTEIN P34"/>
    <property type="match status" value="1"/>
</dbReference>
<keyword evidence="2" id="KW-1185">Reference proteome</keyword>
<dbReference type="AlphaFoldDB" id="A0A8X7XPY7"/>
<dbReference type="InterPro" id="IPR019341">
    <property type="entry name" value="Alpha/Gamma-adaptin-bd_p34"/>
</dbReference>
<evidence type="ECO:0000313" key="1">
    <source>
        <dbReference type="EMBL" id="KAG2470994.1"/>
    </source>
</evidence>
<reference evidence="1 2" key="1">
    <citation type="journal article" date="2021" name="Cell">
        <title>Tracing the genetic footprints of vertebrate landing in non-teleost ray-finned fishes.</title>
        <authorList>
            <person name="Bi X."/>
            <person name="Wang K."/>
            <person name="Yang L."/>
            <person name="Pan H."/>
            <person name="Jiang H."/>
            <person name="Wei Q."/>
            <person name="Fang M."/>
            <person name="Yu H."/>
            <person name="Zhu C."/>
            <person name="Cai Y."/>
            <person name="He Y."/>
            <person name="Gan X."/>
            <person name="Zeng H."/>
            <person name="Yu D."/>
            <person name="Zhu Y."/>
            <person name="Jiang H."/>
            <person name="Qiu Q."/>
            <person name="Yang H."/>
            <person name="Zhang Y.E."/>
            <person name="Wang W."/>
            <person name="Zhu M."/>
            <person name="He S."/>
            <person name="Zhang G."/>
        </authorList>
    </citation>
    <scope>NUCLEOTIDE SEQUENCE [LARGE SCALE GENOMIC DNA]</scope>
    <source>
        <strain evidence="1">Bchr_013</strain>
    </source>
</reference>
<dbReference type="PANTHER" id="PTHR14659:SF1">
    <property type="entry name" value="ALPHA- AND GAMMA-ADAPTIN-BINDING PROTEIN P34"/>
    <property type="match status" value="1"/>
</dbReference>
<feature type="non-terminal residue" evidence="1">
    <location>
        <position position="1"/>
    </location>
</feature>
<accession>A0A8X7XPY7</accession>
<evidence type="ECO:0000313" key="2">
    <source>
        <dbReference type="Proteomes" id="UP000886611"/>
    </source>
</evidence>
<comment type="caution">
    <text evidence="1">The sequence shown here is derived from an EMBL/GenBank/DDBJ whole genome shotgun (WGS) entry which is preliminary data.</text>
</comment>
<organism evidence="1 2">
    <name type="scientific">Polypterus senegalus</name>
    <name type="common">Senegal bichir</name>
    <dbReference type="NCBI Taxonomy" id="55291"/>
    <lineage>
        <taxon>Eukaryota</taxon>
        <taxon>Metazoa</taxon>
        <taxon>Chordata</taxon>
        <taxon>Craniata</taxon>
        <taxon>Vertebrata</taxon>
        <taxon>Euteleostomi</taxon>
        <taxon>Actinopterygii</taxon>
        <taxon>Polypteriformes</taxon>
        <taxon>Polypteridae</taxon>
        <taxon>Polypterus</taxon>
    </lineage>
</organism>
<dbReference type="Pfam" id="PF10199">
    <property type="entry name" value="Adaptin_binding"/>
    <property type="match status" value="1"/>
</dbReference>
<name>A0A8X7XPY7_POLSE</name>
<gene>
    <name evidence="1" type="primary">Aagab_1</name>
    <name evidence="1" type="ORF">GTO96_0006280</name>
</gene>
<dbReference type="Gene3D" id="3.40.50.11960">
    <property type="match status" value="1"/>
</dbReference>
<proteinExistence type="predicted"/>
<protein>
    <submittedName>
        <fullName evidence="1">AAGAB protein</fullName>
    </submittedName>
</protein>
<dbReference type="EMBL" id="JAATIS010000094">
    <property type="protein sequence ID" value="KAG2470994.1"/>
    <property type="molecule type" value="Genomic_DNA"/>
</dbReference>
<dbReference type="Proteomes" id="UP000886611">
    <property type="component" value="Unassembled WGS sequence"/>
</dbReference>